<dbReference type="Pfam" id="PF22725">
    <property type="entry name" value="GFO_IDH_MocA_C3"/>
    <property type="match status" value="1"/>
</dbReference>
<gene>
    <name evidence="13" type="ORF">Pmani_027131</name>
</gene>
<dbReference type="InterPro" id="IPR050984">
    <property type="entry name" value="Gfo/Idh/MocA_domain"/>
</dbReference>
<dbReference type="Proteomes" id="UP001292094">
    <property type="component" value="Unassembled WGS sequence"/>
</dbReference>
<organism evidence="13 14">
    <name type="scientific">Petrolisthes manimaculis</name>
    <dbReference type="NCBI Taxonomy" id="1843537"/>
    <lineage>
        <taxon>Eukaryota</taxon>
        <taxon>Metazoa</taxon>
        <taxon>Ecdysozoa</taxon>
        <taxon>Arthropoda</taxon>
        <taxon>Crustacea</taxon>
        <taxon>Multicrustacea</taxon>
        <taxon>Malacostraca</taxon>
        <taxon>Eumalacostraca</taxon>
        <taxon>Eucarida</taxon>
        <taxon>Decapoda</taxon>
        <taxon>Pleocyemata</taxon>
        <taxon>Anomura</taxon>
        <taxon>Galatheoidea</taxon>
        <taxon>Porcellanidae</taxon>
        <taxon>Petrolisthes</taxon>
    </lineage>
</organism>
<evidence type="ECO:0000256" key="7">
    <source>
        <dbReference type="ARBA" id="ARBA00042988"/>
    </source>
</evidence>
<keyword evidence="2" id="KW-0560">Oxidoreductase</keyword>
<evidence type="ECO:0000256" key="2">
    <source>
        <dbReference type="ARBA" id="ARBA00023002"/>
    </source>
</evidence>
<evidence type="ECO:0000256" key="8">
    <source>
        <dbReference type="ARBA" id="ARBA00043025"/>
    </source>
</evidence>
<evidence type="ECO:0000256" key="1">
    <source>
        <dbReference type="ARBA" id="ARBA00010928"/>
    </source>
</evidence>
<reference evidence="13" key="1">
    <citation type="submission" date="2023-11" db="EMBL/GenBank/DDBJ databases">
        <title>Genome assemblies of two species of porcelain crab, Petrolisthes cinctipes and Petrolisthes manimaculis (Anomura: Porcellanidae).</title>
        <authorList>
            <person name="Angst P."/>
        </authorList>
    </citation>
    <scope>NUCLEOTIDE SEQUENCE</scope>
    <source>
        <strain evidence="13">PB745_02</strain>
        <tissue evidence="13">Gill</tissue>
    </source>
</reference>
<dbReference type="InterPro" id="IPR000683">
    <property type="entry name" value="Gfo/Idh/MocA-like_OxRdtase_N"/>
</dbReference>
<proteinExistence type="inferred from homology"/>
<dbReference type="GO" id="GO:0000166">
    <property type="term" value="F:nucleotide binding"/>
    <property type="evidence" value="ECO:0007669"/>
    <property type="project" value="InterPro"/>
</dbReference>
<evidence type="ECO:0000259" key="12">
    <source>
        <dbReference type="Pfam" id="PF22725"/>
    </source>
</evidence>
<dbReference type="Pfam" id="PF01408">
    <property type="entry name" value="GFO_IDH_MocA"/>
    <property type="match status" value="1"/>
</dbReference>
<evidence type="ECO:0000256" key="9">
    <source>
        <dbReference type="ARBA" id="ARBA00047423"/>
    </source>
</evidence>
<dbReference type="AlphaFoldDB" id="A0AAE1TWS9"/>
<evidence type="ECO:0000256" key="3">
    <source>
        <dbReference type="ARBA" id="ARBA00038853"/>
    </source>
</evidence>
<comment type="caution">
    <text evidence="13">The sequence shown here is derived from an EMBL/GenBank/DDBJ whole genome shotgun (WGS) entry which is preliminary data.</text>
</comment>
<name>A0AAE1TWS9_9EUCA</name>
<dbReference type="PANTHER" id="PTHR22604:SF105">
    <property type="entry name" value="TRANS-1,2-DIHYDROBENZENE-1,2-DIOL DEHYDROGENASE"/>
    <property type="match status" value="1"/>
</dbReference>
<dbReference type="EC" id="1.3.1.20" evidence="3"/>
<feature type="domain" description="GFO/IDH/MocA-like oxidoreductase" evidence="12">
    <location>
        <begin position="131"/>
        <end position="247"/>
    </location>
</feature>
<evidence type="ECO:0000256" key="5">
    <source>
        <dbReference type="ARBA" id="ARBA00040603"/>
    </source>
</evidence>
<dbReference type="EMBL" id="JAWZYT010003006">
    <property type="protein sequence ID" value="KAK4300677.1"/>
    <property type="molecule type" value="Genomic_DNA"/>
</dbReference>
<evidence type="ECO:0000256" key="10">
    <source>
        <dbReference type="ARBA" id="ARBA00049233"/>
    </source>
</evidence>
<dbReference type="Gene3D" id="3.40.50.720">
    <property type="entry name" value="NAD(P)-binding Rossmann-like Domain"/>
    <property type="match status" value="1"/>
</dbReference>
<dbReference type="SUPFAM" id="SSF55347">
    <property type="entry name" value="Glyceraldehyde-3-phosphate dehydrogenase-like, C-terminal domain"/>
    <property type="match status" value="1"/>
</dbReference>
<comment type="catalytic activity">
    <reaction evidence="10">
        <text>D-xylose + NADP(+) = D-xylono-1,5-lactone + NADPH + H(+)</text>
        <dbReference type="Rhea" id="RHEA:22000"/>
        <dbReference type="ChEBI" id="CHEBI:15378"/>
        <dbReference type="ChEBI" id="CHEBI:15867"/>
        <dbReference type="ChEBI" id="CHEBI:53455"/>
        <dbReference type="ChEBI" id="CHEBI:57783"/>
        <dbReference type="ChEBI" id="CHEBI:58349"/>
        <dbReference type="EC" id="1.1.1.179"/>
    </reaction>
</comment>
<dbReference type="GO" id="GO:0047837">
    <property type="term" value="F:D-xylose 1-dehydrogenase (NADP+) activity"/>
    <property type="evidence" value="ECO:0007669"/>
    <property type="project" value="UniProtKB-EC"/>
</dbReference>
<evidence type="ECO:0000256" key="6">
    <source>
        <dbReference type="ARBA" id="ARBA00042926"/>
    </source>
</evidence>
<evidence type="ECO:0000259" key="11">
    <source>
        <dbReference type="Pfam" id="PF01408"/>
    </source>
</evidence>
<evidence type="ECO:0000256" key="4">
    <source>
        <dbReference type="ARBA" id="ARBA00038984"/>
    </source>
</evidence>
<keyword evidence="14" id="KW-1185">Reference proteome</keyword>
<dbReference type="InterPro" id="IPR036291">
    <property type="entry name" value="NAD(P)-bd_dom_sf"/>
</dbReference>
<accession>A0AAE1TWS9</accession>
<dbReference type="Gene3D" id="3.30.360.10">
    <property type="entry name" value="Dihydrodipicolinate Reductase, domain 2"/>
    <property type="match status" value="1"/>
</dbReference>
<dbReference type="PANTHER" id="PTHR22604">
    <property type="entry name" value="OXIDOREDUCTASES"/>
    <property type="match status" value="1"/>
</dbReference>
<evidence type="ECO:0000313" key="13">
    <source>
        <dbReference type="EMBL" id="KAK4300677.1"/>
    </source>
</evidence>
<evidence type="ECO:0000313" key="14">
    <source>
        <dbReference type="Proteomes" id="UP001292094"/>
    </source>
</evidence>
<feature type="domain" description="Gfo/Idh/MocA-like oxidoreductase N-terminal" evidence="11">
    <location>
        <begin position="5"/>
        <end position="122"/>
    </location>
</feature>
<dbReference type="GO" id="GO:0047115">
    <property type="term" value="F:trans-1,2-dihydrobenzene-1,2-diol dehydrogenase activity"/>
    <property type="evidence" value="ECO:0007669"/>
    <property type="project" value="UniProtKB-EC"/>
</dbReference>
<comment type="similarity">
    <text evidence="1">Belongs to the Gfo/Idh/MocA family.</text>
</comment>
<sequence>MATCWGIVGCGMISADFVTALKAVKEEHRVVAVAARSLSRAHEFARMHVVEKSYGSYEELAKDEEIEVVYVGVINSEHLRVASTMIDAGKNVLCEKPLCVNYRETELLVKRAWEKKVFLMEGVWTRHFPVYQEMIKRLEAGEVGEVVQILSSKGHPMHSVPRVWSNELGGGATLDLGIYTIQFASLVMHREAPHKIVASGSCHEDGVDETFGATLVYSEKKVATLSSSVRCLLPNEDYIVGTKGTIRIPCMANTPQILESPSGKFECPIPNYGHKFNYPNSQGLMYEAMEVRRCLKEGLKECPRMPLKESLLLARIMEEIRVQVGVRIHHQDD</sequence>
<protein>
    <recommendedName>
        <fullName evidence="5">Trans-1,2-dihydrobenzene-1,2-diol dehydrogenase</fullName>
        <ecNumber evidence="4">1.1.1.179</ecNumber>
        <ecNumber evidence="3">1.3.1.20</ecNumber>
    </recommendedName>
    <alternativeName>
        <fullName evidence="8">D-xylose 1-dehydrogenase</fullName>
    </alternativeName>
    <alternativeName>
        <fullName evidence="7">D-xylose-NADP dehydrogenase</fullName>
    </alternativeName>
    <alternativeName>
        <fullName evidence="6">Dimeric dihydrodiol dehydrogenase</fullName>
    </alternativeName>
</protein>
<dbReference type="EC" id="1.1.1.179" evidence="4"/>
<dbReference type="InterPro" id="IPR055170">
    <property type="entry name" value="GFO_IDH_MocA-like_dom"/>
</dbReference>
<comment type="catalytic activity">
    <reaction evidence="9">
        <text>(1R,2R)-1,2-dihydrobenzene-1,2-diol + NADP(+) = catechol + NADPH + H(+)</text>
        <dbReference type="Rhea" id="RHEA:16729"/>
        <dbReference type="ChEBI" id="CHEBI:10702"/>
        <dbReference type="ChEBI" id="CHEBI:15378"/>
        <dbReference type="ChEBI" id="CHEBI:18135"/>
        <dbReference type="ChEBI" id="CHEBI:57783"/>
        <dbReference type="ChEBI" id="CHEBI:58349"/>
        <dbReference type="EC" id="1.3.1.20"/>
    </reaction>
</comment>
<dbReference type="SUPFAM" id="SSF51735">
    <property type="entry name" value="NAD(P)-binding Rossmann-fold domains"/>
    <property type="match status" value="1"/>
</dbReference>